<dbReference type="PANTHER" id="PTHR13683:SF274">
    <property type="entry name" value="PROTEIN ASPARTIC PROTEASE IN GUARD CELL 1"/>
    <property type="match status" value="1"/>
</dbReference>
<dbReference type="AlphaFoldDB" id="A0AAV0CNR5"/>
<evidence type="ECO:0000256" key="2">
    <source>
        <dbReference type="PIRSR" id="PIRSR601461-1"/>
    </source>
</evidence>
<dbReference type="InterPro" id="IPR032799">
    <property type="entry name" value="TAXi_C"/>
</dbReference>
<dbReference type="InterPro" id="IPR032861">
    <property type="entry name" value="TAXi_N"/>
</dbReference>
<evidence type="ECO:0000313" key="6">
    <source>
        <dbReference type="EMBL" id="CAH9082039.1"/>
    </source>
</evidence>
<dbReference type="Proteomes" id="UP001152523">
    <property type="component" value="Unassembled WGS sequence"/>
</dbReference>
<dbReference type="PANTHER" id="PTHR13683">
    <property type="entry name" value="ASPARTYL PROTEASES"/>
    <property type="match status" value="1"/>
</dbReference>
<dbReference type="SUPFAM" id="SSF50630">
    <property type="entry name" value="Acid proteases"/>
    <property type="match status" value="1"/>
</dbReference>
<feature type="domain" description="Peptidase A1" evidence="5">
    <location>
        <begin position="137"/>
        <end position="466"/>
    </location>
</feature>
<name>A0AAV0CNR5_9ASTE</name>
<dbReference type="InterPro" id="IPR001461">
    <property type="entry name" value="Aspartic_peptidase_A1"/>
</dbReference>
<organism evidence="6 7">
    <name type="scientific">Cuscuta epithymum</name>
    <dbReference type="NCBI Taxonomy" id="186058"/>
    <lineage>
        <taxon>Eukaryota</taxon>
        <taxon>Viridiplantae</taxon>
        <taxon>Streptophyta</taxon>
        <taxon>Embryophyta</taxon>
        <taxon>Tracheophyta</taxon>
        <taxon>Spermatophyta</taxon>
        <taxon>Magnoliopsida</taxon>
        <taxon>eudicotyledons</taxon>
        <taxon>Gunneridae</taxon>
        <taxon>Pentapetalae</taxon>
        <taxon>asterids</taxon>
        <taxon>lamiids</taxon>
        <taxon>Solanales</taxon>
        <taxon>Convolvulaceae</taxon>
        <taxon>Cuscuteae</taxon>
        <taxon>Cuscuta</taxon>
        <taxon>Cuscuta subgen. Cuscuta</taxon>
    </lineage>
</organism>
<keyword evidence="4" id="KW-0732">Signal</keyword>
<feature type="region of interest" description="Disordered" evidence="3">
    <location>
        <begin position="57"/>
        <end position="83"/>
    </location>
</feature>
<comment type="similarity">
    <text evidence="1">Belongs to the peptidase A1 family.</text>
</comment>
<evidence type="ECO:0000313" key="7">
    <source>
        <dbReference type="Proteomes" id="UP001152523"/>
    </source>
</evidence>
<protein>
    <recommendedName>
        <fullName evidence="5">Peptidase A1 domain-containing protein</fullName>
    </recommendedName>
</protein>
<evidence type="ECO:0000256" key="3">
    <source>
        <dbReference type="SAM" id="MobiDB-lite"/>
    </source>
</evidence>
<gene>
    <name evidence="6" type="ORF">CEPIT_LOCUS7961</name>
</gene>
<comment type="caution">
    <text evidence="6">The sequence shown here is derived from an EMBL/GenBank/DDBJ whole genome shotgun (WGS) entry which is preliminary data.</text>
</comment>
<feature type="active site" evidence="2">
    <location>
        <position position="351"/>
    </location>
</feature>
<dbReference type="Pfam" id="PF14543">
    <property type="entry name" value="TAXi_N"/>
    <property type="match status" value="1"/>
</dbReference>
<evidence type="ECO:0000256" key="4">
    <source>
        <dbReference type="SAM" id="SignalP"/>
    </source>
</evidence>
<dbReference type="EMBL" id="CAMAPF010000037">
    <property type="protein sequence ID" value="CAH9082039.1"/>
    <property type="molecule type" value="Genomic_DNA"/>
</dbReference>
<keyword evidence="7" id="KW-1185">Reference proteome</keyword>
<dbReference type="PROSITE" id="PS00141">
    <property type="entry name" value="ASP_PROTEASE"/>
    <property type="match status" value="1"/>
</dbReference>
<dbReference type="InterPro" id="IPR033121">
    <property type="entry name" value="PEPTIDASE_A1"/>
</dbReference>
<feature type="compositionally biased region" description="Low complexity" evidence="3">
    <location>
        <begin position="71"/>
        <end position="83"/>
    </location>
</feature>
<dbReference type="Pfam" id="PF14541">
    <property type="entry name" value="TAXi_C"/>
    <property type="match status" value="1"/>
</dbReference>
<dbReference type="GO" id="GO:0006508">
    <property type="term" value="P:proteolysis"/>
    <property type="evidence" value="ECO:0007669"/>
    <property type="project" value="InterPro"/>
</dbReference>
<dbReference type="InterPro" id="IPR001969">
    <property type="entry name" value="Aspartic_peptidase_AS"/>
</dbReference>
<evidence type="ECO:0000256" key="1">
    <source>
        <dbReference type="ARBA" id="ARBA00007447"/>
    </source>
</evidence>
<evidence type="ECO:0000259" key="5">
    <source>
        <dbReference type="PROSITE" id="PS51767"/>
    </source>
</evidence>
<reference evidence="6" key="1">
    <citation type="submission" date="2022-07" db="EMBL/GenBank/DDBJ databases">
        <authorList>
            <person name="Macas J."/>
            <person name="Novak P."/>
            <person name="Neumann P."/>
        </authorList>
    </citation>
    <scope>NUCLEOTIDE SEQUENCE</scope>
</reference>
<proteinExistence type="inferred from homology"/>
<dbReference type="GO" id="GO:0004190">
    <property type="term" value="F:aspartic-type endopeptidase activity"/>
    <property type="evidence" value="ECO:0007669"/>
    <property type="project" value="InterPro"/>
</dbReference>
<accession>A0AAV0CNR5</accession>
<dbReference type="PROSITE" id="PS51767">
    <property type="entry name" value="PEPTIDASE_A1"/>
    <property type="match status" value="1"/>
</dbReference>
<feature type="chain" id="PRO_5043987150" description="Peptidase A1 domain-containing protein" evidence="4">
    <location>
        <begin position="29"/>
        <end position="470"/>
    </location>
</feature>
<feature type="signal peptide" evidence="4">
    <location>
        <begin position="1"/>
        <end position="28"/>
    </location>
</feature>
<feature type="active site" evidence="2">
    <location>
        <position position="155"/>
    </location>
</feature>
<sequence>MANVSYKLFSLLPIFLTLLLSLPTVTEEASTNTTLFDVEASIQKTLDVFSAVDSSPAAEEESLQEDNRTTFPSSSSSKSFPLRSRLAVGPTGEKDYESLVTARLARDSARVKSIQARLNRAVNAQVTSGLSLGMGEYFARVGIGAPAKGAYMVVDTGSDFTWIQCQPCPYCYPQKFPIFNPSDSKTFSSLRCDSGVCGSLKGRKTCRENAGRCGYKVGYADGSTSAGDLVTETISFGGSTAGKIAIGCGHDNPRGGFVGADGSMGLGRGGLSLCSQMRLSSFSYCLVDHNSKSGSTLDFNPPIPAESVFAPLLKSPRGLKASYYAALAGVSVGGEGMIKISPGGGGGIVVDSGTALTRLPGNVYGPIRDAFVRLMGNHGTGPTQFPPFDTCYDLRSTKSVSVPTVSFHFTDKIKLDLPARNVLVAVDTSGKHCFAFAPATPAIMGNFQQQGMRVSYDFVNRRVGFAPAQC</sequence>
<dbReference type="InterPro" id="IPR021109">
    <property type="entry name" value="Peptidase_aspartic_dom_sf"/>
</dbReference>
<dbReference type="Gene3D" id="2.40.70.10">
    <property type="entry name" value="Acid Proteases"/>
    <property type="match status" value="2"/>
</dbReference>